<evidence type="ECO:0000313" key="4">
    <source>
        <dbReference type="EMBL" id="KAK1732741.1"/>
    </source>
</evidence>
<dbReference type="InterPro" id="IPR039633">
    <property type="entry name" value="PAP"/>
</dbReference>
<comment type="subcellular location">
    <subcellularLocation>
        <location evidence="1">Plastid</location>
    </subcellularLocation>
</comment>
<proteinExistence type="predicted"/>
<evidence type="ECO:0000313" key="5">
    <source>
        <dbReference type="Proteomes" id="UP001224775"/>
    </source>
</evidence>
<sequence>MNTSTMARFAGSAAAPSAYLLTLSIIIIVAALSISPSAAFTSSSSSCRRCVVKTNARASSISVATAALPKLDQDTTSAIENAKQQINQAISTTDKGRSSNLSSTQRSQIASQLAHLESLCPLSEPARNPLMEGPWIVLYTDAPPPSNGQLGPFKGVAKQVIDLQKGTYKNELYVGGSGTDEDENAWLGAVLEATWKEWDGVYLDNDQDASVTTLATTTSSDSSNSNNNIDHGATTWRVDFLSLTLSIFQLPIFTQKFKEGTARTWKMTYLDGDTRIVRAGKTGRGEDDWIFYMRRGVSE</sequence>
<dbReference type="Pfam" id="PF04755">
    <property type="entry name" value="PAP_fibrillin"/>
    <property type="match status" value="1"/>
</dbReference>
<protein>
    <recommendedName>
        <fullName evidence="3">Plastid lipid-associated protein/fibrillin conserved domain-containing protein</fullName>
    </recommendedName>
</protein>
<accession>A0AAD8XRZ0</accession>
<feature type="domain" description="Plastid lipid-associated protein/fibrillin conserved" evidence="3">
    <location>
        <begin position="81"/>
        <end position="144"/>
    </location>
</feature>
<keyword evidence="2" id="KW-0934">Plastid</keyword>
<dbReference type="Proteomes" id="UP001224775">
    <property type="component" value="Unassembled WGS sequence"/>
</dbReference>
<name>A0AAD8XRZ0_9STRA</name>
<organism evidence="4 5">
    <name type="scientific">Skeletonema marinoi</name>
    <dbReference type="NCBI Taxonomy" id="267567"/>
    <lineage>
        <taxon>Eukaryota</taxon>
        <taxon>Sar</taxon>
        <taxon>Stramenopiles</taxon>
        <taxon>Ochrophyta</taxon>
        <taxon>Bacillariophyta</taxon>
        <taxon>Coscinodiscophyceae</taxon>
        <taxon>Thalassiosirophycidae</taxon>
        <taxon>Thalassiosirales</taxon>
        <taxon>Skeletonemataceae</taxon>
        <taxon>Skeletonema</taxon>
        <taxon>Skeletonema marinoi-dohrnii complex</taxon>
    </lineage>
</organism>
<gene>
    <name evidence="4" type="ORF">QTG54_016588</name>
</gene>
<dbReference type="EMBL" id="JATAAI010000059">
    <property type="protein sequence ID" value="KAK1732741.1"/>
    <property type="molecule type" value="Genomic_DNA"/>
</dbReference>
<evidence type="ECO:0000256" key="1">
    <source>
        <dbReference type="ARBA" id="ARBA00004474"/>
    </source>
</evidence>
<dbReference type="PANTHER" id="PTHR31906">
    <property type="entry name" value="PLASTID-LIPID-ASSOCIATED PROTEIN 4, CHLOROPLASTIC-RELATED"/>
    <property type="match status" value="1"/>
</dbReference>
<dbReference type="GO" id="GO:0009536">
    <property type="term" value="C:plastid"/>
    <property type="evidence" value="ECO:0007669"/>
    <property type="project" value="UniProtKB-SubCell"/>
</dbReference>
<dbReference type="InterPro" id="IPR006843">
    <property type="entry name" value="PAP/fibrillin_dom"/>
</dbReference>
<comment type="caution">
    <text evidence="4">The sequence shown here is derived from an EMBL/GenBank/DDBJ whole genome shotgun (WGS) entry which is preliminary data.</text>
</comment>
<evidence type="ECO:0000256" key="2">
    <source>
        <dbReference type="ARBA" id="ARBA00022640"/>
    </source>
</evidence>
<keyword evidence="5" id="KW-1185">Reference proteome</keyword>
<dbReference type="AlphaFoldDB" id="A0AAD8XRZ0"/>
<reference evidence="4" key="1">
    <citation type="submission" date="2023-06" db="EMBL/GenBank/DDBJ databases">
        <title>Survivors Of The Sea: Transcriptome response of Skeletonema marinoi to long-term dormancy.</title>
        <authorList>
            <person name="Pinder M.I.M."/>
            <person name="Kourtchenko O."/>
            <person name="Robertson E.K."/>
            <person name="Larsson T."/>
            <person name="Maumus F."/>
            <person name="Osuna-Cruz C.M."/>
            <person name="Vancaester E."/>
            <person name="Stenow R."/>
            <person name="Vandepoele K."/>
            <person name="Ploug H."/>
            <person name="Bruchert V."/>
            <person name="Godhe A."/>
            <person name="Topel M."/>
        </authorList>
    </citation>
    <scope>NUCLEOTIDE SEQUENCE</scope>
    <source>
        <strain evidence="4">R05AC</strain>
    </source>
</reference>
<evidence type="ECO:0000259" key="3">
    <source>
        <dbReference type="Pfam" id="PF04755"/>
    </source>
</evidence>